<dbReference type="EMBL" id="JAATIQ010000055">
    <property type="protein sequence ID" value="KAF4391930.1"/>
    <property type="molecule type" value="Genomic_DNA"/>
</dbReference>
<evidence type="ECO:0000313" key="4">
    <source>
        <dbReference type="Proteomes" id="UP000583929"/>
    </source>
</evidence>
<protein>
    <submittedName>
        <fullName evidence="1">Uncharacterized protein</fullName>
    </submittedName>
</protein>
<keyword evidence="4" id="KW-1185">Reference proteome</keyword>
<gene>
    <name evidence="1" type="ORF">F8388_002341</name>
    <name evidence="2" type="ORF">G4B88_007505</name>
</gene>
<evidence type="ECO:0000313" key="1">
    <source>
        <dbReference type="EMBL" id="KAF4357136.1"/>
    </source>
</evidence>
<dbReference type="Proteomes" id="UP000583929">
    <property type="component" value="Unassembled WGS sequence"/>
</dbReference>
<dbReference type="Proteomes" id="UP000525078">
    <property type="component" value="Unassembled WGS sequence"/>
</dbReference>
<reference evidence="3 4" key="1">
    <citation type="journal article" date="2020" name="bioRxiv">
        <title>Sequence and annotation of 42 cannabis genomes reveals extensive copy number variation in cannabinoid synthesis and pathogen resistance genes.</title>
        <authorList>
            <person name="Mckernan K.J."/>
            <person name="Helbert Y."/>
            <person name="Kane L.T."/>
            <person name="Ebling H."/>
            <person name="Zhang L."/>
            <person name="Liu B."/>
            <person name="Eaton Z."/>
            <person name="Mclaughlin S."/>
            <person name="Kingan S."/>
            <person name="Baybayan P."/>
            <person name="Concepcion G."/>
            <person name="Jordan M."/>
            <person name="Riva A."/>
            <person name="Barbazuk W."/>
            <person name="Harkins T."/>
        </authorList>
    </citation>
    <scope>NUCLEOTIDE SEQUENCE [LARGE SCALE GENOMIC DNA]</scope>
    <source>
        <strain evidence="3 4">cv. Jamaican Lion 4</strain>
        <strain evidence="2">Father</strain>
        <strain evidence="1">Mother</strain>
        <tissue evidence="1">Leaf</tissue>
    </source>
</reference>
<proteinExistence type="predicted"/>
<organism evidence="1 3">
    <name type="scientific">Cannabis sativa</name>
    <name type="common">Hemp</name>
    <name type="synonym">Marijuana</name>
    <dbReference type="NCBI Taxonomy" id="3483"/>
    <lineage>
        <taxon>Eukaryota</taxon>
        <taxon>Viridiplantae</taxon>
        <taxon>Streptophyta</taxon>
        <taxon>Embryophyta</taxon>
        <taxon>Tracheophyta</taxon>
        <taxon>Spermatophyta</taxon>
        <taxon>Magnoliopsida</taxon>
        <taxon>eudicotyledons</taxon>
        <taxon>Gunneridae</taxon>
        <taxon>Pentapetalae</taxon>
        <taxon>rosids</taxon>
        <taxon>fabids</taxon>
        <taxon>Rosales</taxon>
        <taxon>Cannabaceae</taxon>
        <taxon>Cannabis</taxon>
    </lineage>
</organism>
<dbReference type="EMBL" id="JAATIP010000241">
    <property type="protein sequence ID" value="KAF4357136.1"/>
    <property type="molecule type" value="Genomic_DNA"/>
</dbReference>
<sequence length="114" mass="12935">MSMIKRHRLAIWIRATTPPQPKCCRTRRRPINLIAIQNPNHSWETDSETLIGGPILAFPTWSETFGVKTTPFSVVVAVAPVESSSFLLAKIPQRIANRTRNMFKESQLFFIVNG</sequence>
<name>A0A7J6EFQ5_CANSA</name>
<accession>A0A7J6EFQ5</accession>
<dbReference type="AlphaFoldDB" id="A0A7J6EFQ5"/>
<evidence type="ECO:0000313" key="3">
    <source>
        <dbReference type="Proteomes" id="UP000525078"/>
    </source>
</evidence>
<comment type="caution">
    <text evidence="1">The sequence shown here is derived from an EMBL/GenBank/DDBJ whole genome shotgun (WGS) entry which is preliminary data.</text>
</comment>
<evidence type="ECO:0000313" key="2">
    <source>
        <dbReference type="EMBL" id="KAF4391930.1"/>
    </source>
</evidence>